<dbReference type="OrthoDB" id="6359008at2759"/>
<reference evidence="3" key="1">
    <citation type="submission" date="2017-01" db="EMBL/GenBank/DDBJ databases">
        <title>Comparative genomics of anhydrobiosis in the tardigrade Hypsibius dujardini.</title>
        <authorList>
            <person name="Yoshida Y."/>
            <person name="Koutsovoulos G."/>
            <person name="Laetsch D."/>
            <person name="Stevens L."/>
            <person name="Kumar S."/>
            <person name="Horikawa D."/>
            <person name="Ishino K."/>
            <person name="Komine S."/>
            <person name="Tomita M."/>
            <person name="Blaxter M."/>
            <person name="Arakawa K."/>
        </authorList>
    </citation>
    <scope>NUCLEOTIDE SEQUENCE [LARGE SCALE GENOMIC DNA]</scope>
    <source>
        <strain evidence="3">Z151</strain>
    </source>
</reference>
<name>A0A1W0X9K7_HYPEX</name>
<accession>A0A1W0X9K7</accession>
<sequence length="296" mass="33829">MFFTAILSTTGARLPLRRDNSFAMDDLVSKRFHKERSTMAYYRKLGINMTAESPMSFLSSLEDVTRQLNQLTQQLQNVVRRLDKVEEEFRAFCIRVLPLLDLSLPDAVAVKAEIEFVIASMPTIDRPWRMLQVTPRRVCDHDHQLRATHLGTRLDQRPQPNCIDYETSIVGGLFQIPSGLHPESFVCEIYRTVIYIHTESVGSDPGHCKGERLCPPANVEYTVDHWRYIVPPPMKAFDVYMDVIYSGKNNSILVLKPCGRFLGLERTKAFSWDQNGKPELDLMSHGNVKIGILKMG</sequence>
<evidence type="ECO:0000256" key="1">
    <source>
        <dbReference type="SAM" id="Coils"/>
    </source>
</evidence>
<proteinExistence type="predicted"/>
<organism evidence="2 3">
    <name type="scientific">Hypsibius exemplaris</name>
    <name type="common">Freshwater tardigrade</name>
    <dbReference type="NCBI Taxonomy" id="2072580"/>
    <lineage>
        <taxon>Eukaryota</taxon>
        <taxon>Metazoa</taxon>
        <taxon>Ecdysozoa</taxon>
        <taxon>Tardigrada</taxon>
        <taxon>Eutardigrada</taxon>
        <taxon>Parachela</taxon>
        <taxon>Hypsibioidea</taxon>
        <taxon>Hypsibiidae</taxon>
        <taxon>Hypsibius</taxon>
    </lineage>
</organism>
<dbReference type="Proteomes" id="UP000192578">
    <property type="component" value="Unassembled WGS sequence"/>
</dbReference>
<keyword evidence="3" id="KW-1185">Reference proteome</keyword>
<feature type="coiled-coil region" evidence="1">
    <location>
        <begin position="61"/>
        <end position="88"/>
    </location>
</feature>
<comment type="caution">
    <text evidence="2">The sequence shown here is derived from an EMBL/GenBank/DDBJ whole genome shotgun (WGS) entry which is preliminary data.</text>
</comment>
<evidence type="ECO:0000313" key="2">
    <source>
        <dbReference type="EMBL" id="OQV24090.1"/>
    </source>
</evidence>
<dbReference type="AlphaFoldDB" id="A0A1W0X9K7"/>
<dbReference type="EMBL" id="MTYJ01000008">
    <property type="protein sequence ID" value="OQV24090.1"/>
    <property type="molecule type" value="Genomic_DNA"/>
</dbReference>
<gene>
    <name evidence="2" type="ORF">BV898_02044</name>
</gene>
<evidence type="ECO:0000313" key="3">
    <source>
        <dbReference type="Proteomes" id="UP000192578"/>
    </source>
</evidence>
<protein>
    <submittedName>
        <fullName evidence="2">Uncharacterized protein</fullName>
    </submittedName>
</protein>
<keyword evidence="1" id="KW-0175">Coiled coil</keyword>